<dbReference type="GO" id="GO:0000472">
    <property type="term" value="P:endonucleolytic cleavage to generate mature 5'-end of SSU-rRNA from (SSU-rRNA, 5.8S rRNA, LSU-rRNA)"/>
    <property type="evidence" value="ECO:0007669"/>
    <property type="project" value="EnsemblFungi"/>
</dbReference>
<dbReference type="GO" id="GO:0000447">
    <property type="term" value="P:endonucleolytic cleavage in ITS1 to separate SSU-rRNA from 5.8S rRNA and LSU-rRNA from tricistronic rRNA transcript (SSU-rRNA, 5.8S rRNA, LSU-rRNA)"/>
    <property type="evidence" value="ECO:0007669"/>
    <property type="project" value="EnsemblFungi"/>
</dbReference>
<protein>
    <recommendedName>
        <fullName evidence="3">Pre-rRNA-processing protein ESF2</fullName>
    </recommendedName>
    <alternativeName>
        <fullName evidence="7">18S rRNA factor 2</fullName>
    </alternativeName>
    <alternativeName>
        <fullName evidence="4">Pre-rRNA-processing protein esf2</fullName>
    </alternativeName>
</protein>
<dbReference type="GO" id="GO:0003723">
    <property type="term" value="F:RNA binding"/>
    <property type="evidence" value="ECO:0007669"/>
    <property type="project" value="UniProtKB-KW"/>
</dbReference>
<dbReference type="STRING" id="1344418.A0A1D2VPU5"/>
<dbReference type="OrthoDB" id="287393at2759"/>
<dbReference type="EMBL" id="KV454475">
    <property type="protein sequence ID" value="ODV63575.1"/>
    <property type="molecule type" value="Genomic_DNA"/>
</dbReference>
<dbReference type="InParanoid" id="A0A1D2VPU5"/>
<evidence type="ECO:0000256" key="5">
    <source>
        <dbReference type="ARBA" id="ARBA00022884"/>
    </source>
</evidence>
<evidence type="ECO:0000313" key="9">
    <source>
        <dbReference type="Proteomes" id="UP000095038"/>
    </source>
</evidence>
<comment type="similarity">
    <text evidence="2">Belongs to the ESF2/ABP1 family.</text>
</comment>
<dbReference type="PANTHER" id="PTHR12311:SF7">
    <property type="entry name" value="ACTIVATOR OF BASAL TRANSCRIPTION 1"/>
    <property type="match status" value="1"/>
</dbReference>
<dbReference type="SUPFAM" id="SSF54928">
    <property type="entry name" value="RNA-binding domain, RBD"/>
    <property type="match status" value="1"/>
</dbReference>
<accession>A0A1D2VPU5</accession>
<evidence type="ECO:0000313" key="8">
    <source>
        <dbReference type="EMBL" id="ODV63575.1"/>
    </source>
</evidence>
<dbReference type="GO" id="GO:0001671">
    <property type="term" value="F:ATPase activator activity"/>
    <property type="evidence" value="ECO:0007669"/>
    <property type="project" value="EnsemblFungi"/>
</dbReference>
<evidence type="ECO:0000256" key="2">
    <source>
        <dbReference type="ARBA" id="ARBA00005819"/>
    </source>
</evidence>
<keyword evidence="9" id="KW-1185">Reference proteome</keyword>
<dbReference type="FunCoup" id="A0A1D2VPU5">
    <property type="interactions" value="948"/>
</dbReference>
<dbReference type="Proteomes" id="UP000095038">
    <property type="component" value="Unassembled WGS sequence"/>
</dbReference>
<dbReference type="InterPro" id="IPR039119">
    <property type="entry name" value="ABT1/Esf2"/>
</dbReference>
<dbReference type="GO" id="GO:0032040">
    <property type="term" value="C:small-subunit processome"/>
    <property type="evidence" value="ECO:0007669"/>
    <property type="project" value="EnsemblFungi"/>
</dbReference>
<reference evidence="9" key="1">
    <citation type="submission" date="2016-05" db="EMBL/GenBank/DDBJ databases">
        <title>Comparative genomics of biotechnologically important yeasts.</title>
        <authorList>
            <consortium name="DOE Joint Genome Institute"/>
            <person name="Riley R."/>
            <person name="Haridas S."/>
            <person name="Wolfe K.H."/>
            <person name="Lopes M.R."/>
            <person name="Hittinger C.T."/>
            <person name="Goker M."/>
            <person name="Salamov A."/>
            <person name="Wisecaver J."/>
            <person name="Long T.M."/>
            <person name="Aerts A.L."/>
            <person name="Barry K."/>
            <person name="Choi C."/>
            <person name="Clum A."/>
            <person name="Coughlan A.Y."/>
            <person name="Deshpande S."/>
            <person name="Douglass A.P."/>
            <person name="Hanson S.J."/>
            <person name="Klenk H.-P."/>
            <person name="Labutti K."/>
            <person name="Lapidus A."/>
            <person name="Lindquist E."/>
            <person name="Lipzen A."/>
            <person name="Meier-Kolthoff J.P."/>
            <person name="Ohm R.A."/>
            <person name="Otillar R.P."/>
            <person name="Pangilinan J."/>
            <person name="Peng Y."/>
            <person name="Rokas A."/>
            <person name="Rosa C.A."/>
            <person name="Scheuner C."/>
            <person name="Sibirny A.A."/>
            <person name="Slot J.C."/>
            <person name="Stielow J.B."/>
            <person name="Sun H."/>
            <person name="Kurtzman C.P."/>
            <person name="Blackwell M."/>
            <person name="Grigoriev I.V."/>
            <person name="Jeffries T.W."/>
        </authorList>
    </citation>
    <scope>NUCLEOTIDE SEQUENCE [LARGE SCALE GENOMIC DNA]</scope>
    <source>
        <strain evidence="9">DSM 1968</strain>
    </source>
</reference>
<gene>
    <name evidence="8" type="ORF">ASCRUDRAFT_17671</name>
</gene>
<dbReference type="PANTHER" id="PTHR12311">
    <property type="entry name" value="ACTIVATOR OF BASAL TRANSCRIPTION 1"/>
    <property type="match status" value="1"/>
</dbReference>
<dbReference type="Gene3D" id="3.30.70.330">
    <property type="match status" value="1"/>
</dbReference>
<evidence type="ECO:0000256" key="4">
    <source>
        <dbReference type="ARBA" id="ARBA00021800"/>
    </source>
</evidence>
<evidence type="ECO:0000256" key="7">
    <source>
        <dbReference type="ARBA" id="ARBA00032634"/>
    </source>
</evidence>
<organism evidence="8 9">
    <name type="scientific">Ascoidea rubescens DSM 1968</name>
    <dbReference type="NCBI Taxonomy" id="1344418"/>
    <lineage>
        <taxon>Eukaryota</taxon>
        <taxon>Fungi</taxon>
        <taxon>Dikarya</taxon>
        <taxon>Ascomycota</taxon>
        <taxon>Saccharomycotina</taxon>
        <taxon>Saccharomycetes</taxon>
        <taxon>Ascoideaceae</taxon>
        <taxon>Ascoidea</taxon>
    </lineage>
</organism>
<keyword evidence="5" id="KW-0694">RNA-binding</keyword>
<dbReference type="InterPro" id="IPR012677">
    <property type="entry name" value="Nucleotide-bd_a/b_plait_sf"/>
</dbReference>
<evidence type="ECO:0000256" key="6">
    <source>
        <dbReference type="ARBA" id="ARBA00023242"/>
    </source>
</evidence>
<dbReference type="RefSeq" id="XP_020049882.1">
    <property type="nucleotide sequence ID" value="XM_020189496.2"/>
</dbReference>
<dbReference type="GO" id="GO:0000480">
    <property type="term" value="P:endonucleolytic cleavage in 5'-ETS of tricistronic rRNA transcript (SSU-rRNA, 5.8S rRNA, LSU-rRNA)"/>
    <property type="evidence" value="ECO:0007669"/>
    <property type="project" value="EnsemblFungi"/>
</dbReference>
<evidence type="ECO:0000256" key="3">
    <source>
        <dbReference type="ARBA" id="ARBA00013906"/>
    </source>
</evidence>
<dbReference type="InterPro" id="IPR035979">
    <property type="entry name" value="RBD_domain_sf"/>
</dbReference>
<dbReference type="GO" id="GO:0034462">
    <property type="term" value="P:small-subunit processome assembly"/>
    <property type="evidence" value="ECO:0007669"/>
    <property type="project" value="EnsemblFungi"/>
</dbReference>
<evidence type="ECO:0000256" key="1">
    <source>
        <dbReference type="ARBA" id="ARBA00004604"/>
    </source>
</evidence>
<dbReference type="CDD" id="cd12263">
    <property type="entry name" value="RRM_ABT1_like"/>
    <property type="match status" value="1"/>
</dbReference>
<comment type="subcellular location">
    <subcellularLocation>
        <location evidence="1">Nucleus</location>
        <location evidence="1">Nucleolus</location>
    </subcellularLocation>
</comment>
<dbReference type="GeneID" id="30963132"/>
<name>A0A1D2VPU5_9ASCO</name>
<dbReference type="InterPro" id="IPR034353">
    <property type="entry name" value="ABT1/ESF2_RRM"/>
</dbReference>
<proteinExistence type="inferred from homology"/>
<sequence length="215" mass="25447">KKLDAEQLKKFQKKIKKTGLVYISSIPPYMKPSKMRQILSRFGKIDRLFLKPENPRFHTKRVKYGGNKKKKYVEGWCEFLNKRNAKLCCETLNAQIIGGKKNSYYHDDILNIKYLKGFKWNDLIQQISKENDLKQSKLQLEMYKANKQNKNFINNIEKSKTLNLIKEKKLKKLKSNIRRNFRQKDVATKRADETSSKIKKAKVDKNLSNVLTKIF</sequence>
<feature type="non-terminal residue" evidence="8">
    <location>
        <position position="1"/>
    </location>
</feature>
<dbReference type="AlphaFoldDB" id="A0A1D2VPU5"/>
<keyword evidence="6" id="KW-0539">Nucleus</keyword>
<feature type="non-terminal residue" evidence="8">
    <location>
        <position position="215"/>
    </location>
</feature>